<gene>
    <name evidence="9" type="primary">ORF57455</name>
</gene>
<evidence type="ECO:0000256" key="5">
    <source>
        <dbReference type="ARBA" id="ARBA00023242"/>
    </source>
</evidence>
<dbReference type="PANTHER" id="PTHR21603:SF18">
    <property type="entry name" value="ANTIGEN KI-67-LIKE PROTEIN"/>
    <property type="match status" value="1"/>
</dbReference>
<evidence type="ECO:0000313" key="9">
    <source>
        <dbReference type="EMBL" id="CEK66141.1"/>
    </source>
</evidence>
<evidence type="ECO:0000259" key="8">
    <source>
        <dbReference type="Pfam" id="PF15276"/>
    </source>
</evidence>
<evidence type="ECO:0000256" key="1">
    <source>
        <dbReference type="ARBA" id="ARBA00004123"/>
    </source>
</evidence>
<name>A0A0B6ZE62_9EUPU</name>
<feature type="non-terminal residue" evidence="9">
    <location>
        <position position="1"/>
    </location>
</feature>
<dbReference type="EMBL" id="HACG01019276">
    <property type="protein sequence ID" value="CEK66141.1"/>
    <property type="molecule type" value="Transcribed_RNA"/>
</dbReference>
<dbReference type="GO" id="GO:0007088">
    <property type="term" value="P:regulation of mitotic nuclear division"/>
    <property type="evidence" value="ECO:0007669"/>
    <property type="project" value="TreeGrafter"/>
</dbReference>
<comment type="subcellular location">
    <subcellularLocation>
        <location evidence="1">Nucleus</location>
    </subcellularLocation>
</comment>
<evidence type="ECO:0000256" key="3">
    <source>
        <dbReference type="ARBA" id="ARBA00022553"/>
    </source>
</evidence>
<dbReference type="PANTHER" id="PTHR21603">
    <property type="entry name" value="ANTIGEN KI-67-LIKE PROTEIN"/>
    <property type="match status" value="1"/>
</dbReference>
<evidence type="ECO:0000256" key="7">
    <source>
        <dbReference type="SAM" id="MobiDB-lite"/>
    </source>
</evidence>
<organism evidence="9">
    <name type="scientific">Arion vulgaris</name>
    <dbReference type="NCBI Taxonomy" id="1028688"/>
    <lineage>
        <taxon>Eukaryota</taxon>
        <taxon>Metazoa</taxon>
        <taxon>Spiralia</taxon>
        <taxon>Lophotrochozoa</taxon>
        <taxon>Mollusca</taxon>
        <taxon>Gastropoda</taxon>
        <taxon>Heterobranchia</taxon>
        <taxon>Euthyneura</taxon>
        <taxon>Panpulmonata</taxon>
        <taxon>Eupulmonata</taxon>
        <taxon>Stylommatophora</taxon>
        <taxon>Helicina</taxon>
        <taxon>Arionoidea</taxon>
        <taxon>Arionidae</taxon>
        <taxon>Arion</taxon>
    </lineage>
</organism>
<dbReference type="GO" id="GO:0005694">
    <property type="term" value="C:chromosome"/>
    <property type="evidence" value="ECO:0007669"/>
    <property type="project" value="TreeGrafter"/>
</dbReference>
<keyword evidence="3" id="KW-0597">Phosphoprotein</keyword>
<evidence type="ECO:0000256" key="6">
    <source>
        <dbReference type="ARBA" id="ARBA00023306"/>
    </source>
</evidence>
<accession>A0A0B6ZE62</accession>
<keyword evidence="5" id="KW-0539">Nucleus</keyword>
<feature type="compositionally biased region" description="Basic residues" evidence="7">
    <location>
        <begin position="58"/>
        <end position="74"/>
    </location>
</feature>
<feature type="compositionally biased region" description="Polar residues" evidence="7">
    <location>
        <begin position="75"/>
        <end position="92"/>
    </location>
</feature>
<feature type="domain" description="PP1-binding" evidence="8">
    <location>
        <begin position="25"/>
        <end position="76"/>
    </location>
</feature>
<evidence type="ECO:0000256" key="2">
    <source>
        <dbReference type="ARBA" id="ARBA00022499"/>
    </source>
</evidence>
<dbReference type="GO" id="GO:0005634">
    <property type="term" value="C:nucleus"/>
    <property type="evidence" value="ECO:0007669"/>
    <property type="project" value="UniProtKB-SubCell"/>
</dbReference>
<dbReference type="AlphaFoldDB" id="A0A0B6ZE62"/>
<keyword evidence="4" id="KW-0832">Ubl conjugation</keyword>
<dbReference type="Pfam" id="PF15276">
    <property type="entry name" value="PP1_bind"/>
    <property type="match status" value="1"/>
</dbReference>
<dbReference type="GO" id="GO:0051983">
    <property type="term" value="P:regulation of chromosome segregation"/>
    <property type="evidence" value="ECO:0007669"/>
    <property type="project" value="TreeGrafter"/>
</dbReference>
<sequence>QDVTTTTAHTGTKRKSTSFAMLDAKRKRVSFGPNLSPEHFDQSLPPKTPIKKGATPGRMHRQERRSLLKSKSQRIKNATPTGTSPAKINSPLNTPVKAASFAEETCI</sequence>
<keyword evidence="6" id="KW-0131">Cell cycle</keyword>
<feature type="non-terminal residue" evidence="9">
    <location>
        <position position="107"/>
    </location>
</feature>
<feature type="region of interest" description="Disordered" evidence="7">
    <location>
        <begin position="30"/>
        <end position="92"/>
    </location>
</feature>
<proteinExistence type="predicted"/>
<evidence type="ECO:0000256" key="4">
    <source>
        <dbReference type="ARBA" id="ARBA00022843"/>
    </source>
</evidence>
<keyword evidence="2" id="KW-1017">Isopeptide bond</keyword>
<reference evidence="9" key="1">
    <citation type="submission" date="2014-12" db="EMBL/GenBank/DDBJ databases">
        <title>Insight into the proteome of Arion vulgaris.</title>
        <authorList>
            <person name="Aradska J."/>
            <person name="Bulat T."/>
            <person name="Smidak R."/>
            <person name="Sarate P."/>
            <person name="Gangsoo J."/>
            <person name="Sialana F."/>
            <person name="Bilban M."/>
            <person name="Lubec G."/>
        </authorList>
    </citation>
    <scope>NUCLEOTIDE SEQUENCE</scope>
    <source>
        <tissue evidence="9">Skin</tissue>
    </source>
</reference>
<protein>
    <recommendedName>
        <fullName evidence="8">PP1-binding domain-containing protein</fullName>
    </recommendedName>
</protein>
<dbReference type="InterPro" id="IPR029334">
    <property type="entry name" value="PP1-bd"/>
</dbReference>